<sequence>MIVNLDQFIEAERPKWERLDKILNRLANDPWRKLPLEEVREMEHLYQRASADLARLATFSAEPETRAYLENLVARGYAEIHGGAGGRSVAHWRPGKWFSVTLPGVFRKRIRAFWFALALMLGGAVFGGFAVALDPEAKQVLMPFSHLLGDPAERVAKEEAGADYNRLDGSKGTFAGYLMTHNIRVTLLVMALGMTWGAGTLVLLFYNGVILGAVVADYVLAGQTTFLFGWLLPHGMIEIPAILVGGQAGFVLAGALIGRGQNKGLAMRLRAAAPDVVTLCAGAALMLVWAGVVEAFISQYHAPVLPYWIKIAFGVIEGAVLLWYFGFCGRKREGDENQ</sequence>
<evidence type="ECO:0000256" key="1">
    <source>
        <dbReference type="SAM" id="Phobius"/>
    </source>
</evidence>
<accession>A0A2U8E625</accession>
<dbReference type="KEGG" id="elut:CKA38_12580"/>
<feature type="transmembrane region" description="Helical" evidence="1">
    <location>
        <begin position="239"/>
        <end position="257"/>
    </location>
</feature>
<dbReference type="InterPro" id="IPR002798">
    <property type="entry name" value="SpoIIM-like"/>
</dbReference>
<dbReference type="PANTHER" id="PTHR35337">
    <property type="entry name" value="SLR1478 PROTEIN"/>
    <property type="match status" value="1"/>
</dbReference>
<dbReference type="RefSeq" id="WP_108825787.1">
    <property type="nucleotide sequence ID" value="NZ_CP023004.1"/>
</dbReference>
<feature type="transmembrane region" description="Helical" evidence="1">
    <location>
        <begin position="304"/>
        <end position="325"/>
    </location>
</feature>
<evidence type="ECO:0008006" key="4">
    <source>
        <dbReference type="Google" id="ProtNLM"/>
    </source>
</evidence>
<dbReference type="AlphaFoldDB" id="A0A2U8E625"/>
<proteinExistence type="predicted"/>
<organism evidence="2 3">
    <name type="scientific">Ereboglobus luteus</name>
    <dbReference type="NCBI Taxonomy" id="1796921"/>
    <lineage>
        <taxon>Bacteria</taxon>
        <taxon>Pseudomonadati</taxon>
        <taxon>Verrucomicrobiota</taxon>
        <taxon>Opitutia</taxon>
        <taxon>Opitutales</taxon>
        <taxon>Opitutaceae</taxon>
        <taxon>Ereboglobus</taxon>
    </lineage>
</organism>
<feature type="transmembrane region" description="Helical" evidence="1">
    <location>
        <begin position="213"/>
        <end position="233"/>
    </location>
</feature>
<dbReference type="PANTHER" id="PTHR35337:SF1">
    <property type="entry name" value="SLR1478 PROTEIN"/>
    <property type="match status" value="1"/>
</dbReference>
<feature type="transmembrane region" description="Helical" evidence="1">
    <location>
        <begin position="269"/>
        <end position="292"/>
    </location>
</feature>
<keyword evidence="1" id="KW-0812">Transmembrane</keyword>
<feature type="transmembrane region" description="Helical" evidence="1">
    <location>
        <begin position="112"/>
        <end position="133"/>
    </location>
</feature>
<evidence type="ECO:0000313" key="2">
    <source>
        <dbReference type="EMBL" id="AWI09972.1"/>
    </source>
</evidence>
<dbReference type="Proteomes" id="UP000244896">
    <property type="component" value="Chromosome"/>
</dbReference>
<evidence type="ECO:0000313" key="3">
    <source>
        <dbReference type="Proteomes" id="UP000244896"/>
    </source>
</evidence>
<protein>
    <recommendedName>
        <fullName evidence="4">Stage II sporulation protein M</fullName>
    </recommendedName>
</protein>
<keyword evidence="1" id="KW-1133">Transmembrane helix</keyword>
<dbReference type="Pfam" id="PF01944">
    <property type="entry name" value="SpoIIM"/>
    <property type="match status" value="1"/>
</dbReference>
<keyword evidence="1" id="KW-0472">Membrane</keyword>
<keyword evidence="3" id="KW-1185">Reference proteome</keyword>
<dbReference type="OrthoDB" id="9800053at2"/>
<dbReference type="EMBL" id="CP023004">
    <property type="protein sequence ID" value="AWI09972.1"/>
    <property type="molecule type" value="Genomic_DNA"/>
</dbReference>
<gene>
    <name evidence="2" type="ORF">CKA38_12580</name>
</gene>
<feature type="transmembrane region" description="Helical" evidence="1">
    <location>
        <begin position="185"/>
        <end position="206"/>
    </location>
</feature>
<name>A0A2U8E625_9BACT</name>
<reference evidence="2 3" key="1">
    <citation type="journal article" date="2018" name="Syst. Appl. Microbiol.">
        <title>Ereboglobus luteus gen. nov. sp. nov. from cockroach guts, and new insights into the oxygen relationship of the genera Opitutus and Didymococcus (Verrucomicrobia: Opitutaceae).</title>
        <authorList>
            <person name="Tegtmeier D."/>
            <person name="Belitz A."/>
            <person name="Radek R."/>
            <person name="Heimerl T."/>
            <person name="Brune A."/>
        </authorList>
    </citation>
    <scope>NUCLEOTIDE SEQUENCE [LARGE SCALE GENOMIC DNA]</scope>
    <source>
        <strain evidence="2 3">Ho45</strain>
    </source>
</reference>